<dbReference type="Pfam" id="PF20151">
    <property type="entry name" value="DUF6533"/>
    <property type="match status" value="1"/>
</dbReference>
<protein>
    <recommendedName>
        <fullName evidence="2">DUF6533 domain-containing protein</fullName>
    </recommendedName>
</protein>
<dbReference type="InterPro" id="IPR045340">
    <property type="entry name" value="DUF6533"/>
</dbReference>
<keyword evidence="1" id="KW-0812">Transmembrane</keyword>
<feature type="transmembrane region" description="Helical" evidence="1">
    <location>
        <begin position="123"/>
        <end position="146"/>
    </location>
</feature>
<feature type="transmembrane region" description="Helical" evidence="1">
    <location>
        <begin position="90"/>
        <end position="111"/>
    </location>
</feature>
<evidence type="ECO:0000313" key="4">
    <source>
        <dbReference type="Proteomes" id="UP000242287"/>
    </source>
</evidence>
<keyword evidence="1" id="KW-1133">Transmembrane helix</keyword>
<feature type="transmembrane region" description="Helical" evidence="1">
    <location>
        <begin position="176"/>
        <end position="198"/>
    </location>
</feature>
<proteinExistence type="predicted"/>
<evidence type="ECO:0000259" key="2">
    <source>
        <dbReference type="Pfam" id="PF20151"/>
    </source>
</evidence>
<feature type="transmembrane region" description="Helical" evidence="1">
    <location>
        <begin position="57"/>
        <end position="78"/>
    </location>
</feature>
<feature type="domain" description="DUF6533" evidence="2">
    <location>
        <begin position="22"/>
        <end position="67"/>
    </location>
</feature>
<accession>A0A2A9N713</accession>
<keyword evidence="1" id="KW-0472">Membrane</keyword>
<dbReference type="EMBL" id="KZ302311">
    <property type="protein sequence ID" value="PFH45689.1"/>
    <property type="molecule type" value="Genomic_DNA"/>
</dbReference>
<sequence>MNSTVSDQALASILQTRRITSYVEAVNITLLLYDYILTLQLEVQYVWGSRWSLITALYYYTKYSIFLDGLGVVFQTFVNPSIVTVHCRAITIAGGAIFVSGTCAAEAILVMKAWAVWGKGRRLGAALLFIFLGAVSGLSLCIGQFFKSLEFADTAYALSAHLTGCSVTHAKSGFLVAFWIITMALDAIVTLLLLIQGYHAFKIGGNQGLLRLLYRDGLIYFIYMAGMSTINVILIYNLPPGFLLLTGLYVI</sequence>
<dbReference type="OrthoDB" id="3350812at2759"/>
<dbReference type="AlphaFoldDB" id="A0A2A9N713"/>
<reference evidence="3 4" key="1">
    <citation type="submission" date="2014-02" db="EMBL/GenBank/DDBJ databases">
        <title>Transposable element dynamics among asymbiotic and ectomycorrhizal Amanita fungi.</title>
        <authorList>
            <consortium name="DOE Joint Genome Institute"/>
            <person name="Hess J."/>
            <person name="Skrede I."/>
            <person name="Wolfe B."/>
            <person name="LaButti K."/>
            <person name="Ohm R.A."/>
            <person name="Grigoriev I.V."/>
            <person name="Pringle A."/>
        </authorList>
    </citation>
    <scope>NUCLEOTIDE SEQUENCE [LARGE SCALE GENOMIC DNA]</scope>
    <source>
        <strain evidence="3 4">SKay4041</strain>
    </source>
</reference>
<evidence type="ECO:0000313" key="3">
    <source>
        <dbReference type="EMBL" id="PFH45689.1"/>
    </source>
</evidence>
<organism evidence="3 4">
    <name type="scientific">Amanita thiersii Skay4041</name>
    <dbReference type="NCBI Taxonomy" id="703135"/>
    <lineage>
        <taxon>Eukaryota</taxon>
        <taxon>Fungi</taxon>
        <taxon>Dikarya</taxon>
        <taxon>Basidiomycota</taxon>
        <taxon>Agaricomycotina</taxon>
        <taxon>Agaricomycetes</taxon>
        <taxon>Agaricomycetidae</taxon>
        <taxon>Agaricales</taxon>
        <taxon>Pluteineae</taxon>
        <taxon>Amanitaceae</taxon>
        <taxon>Amanita</taxon>
    </lineage>
</organism>
<evidence type="ECO:0000256" key="1">
    <source>
        <dbReference type="SAM" id="Phobius"/>
    </source>
</evidence>
<name>A0A2A9N713_9AGAR</name>
<keyword evidence="4" id="KW-1185">Reference proteome</keyword>
<gene>
    <name evidence="3" type="ORF">AMATHDRAFT_71223</name>
</gene>
<feature type="transmembrane region" description="Helical" evidence="1">
    <location>
        <begin position="218"/>
        <end position="238"/>
    </location>
</feature>
<dbReference type="Proteomes" id="UP000242287">
    <property type="component" value="Unassembled WGS sequence"/>
</dbReference>